<evidence type="ECO:0000256" key="5">
    <source>
        <dbReference type="SAM" id="Phobius"/>
    </source>
</evidence>
<keyword evidence="7" id="KW-1185">Reference proteome</keyword>
<reference evidence="6 7" key="1">
    <citation type="submission" date="2021-05" db="EMBL/GenBank/DDBJ databases">
        <title>Comparative genomic studies on the polysaccharide-degrading batcterial strains of the Flammeovirga genus.</title>
        <authorList>
            <person name="Zewei F."/>
            <person name="Zheng Z."/>
            <person name="Yu L."/>
            <person name="Ruyue G."/>
            <person name="Yanhong M."/>
            <person name="Yuanyuan C."/>
            <person name="Jingyan G."/>
            <person name="Wenjun H."/>
        </authorList>
    </citation>
    <scope>NUCLEOTIDE SEQUENCE [LARGE SCALE GENOMIC DNA]</scope>
    <source>
        <strain evidence="6 7">NBRC:100898</strain>
    </source>
</reference>
<dbReference type="EMBL" id="CP076132">
    <property type="protein sequence ID" value="QWG01912.1"/>
    <property type="molecule type" value="Genomic_DNA"/>
</dbReference>
<sequence length="137" mass="14783">MSTQAITNSEEKTFEESKATMAVRYLLALMMIVFGANKFAQFIPMPPANDQVAQVFGSLMMMGILPIAGVLELVGGIMLAIKKQVPITLIVLGAIGFNAFLFHATLDPAGIGGATVFLGMVIYLAYAYRSKYISLVR</sequence>
<protein>
    <submittedName>
        <fullName evidence="6">DoxX family membrane protein</fullName>
    </submittedName>
</protein>
<comment type="subcellular location">
    <subcellularLocation>
        <location evidence="1">Membrane</location>
        <topology evidence="1">Multi-pass membrane protein</topology>
    </subcellularLocation>
</comment>
<proteinExistence type="predicted"/>
<evidence type="ECO:0000256" key="1">
    <source>
        <dbReference type="ARBA" id="ARBA00004141"/>
    </source>
</evidence>
<feature type="transmembrane region" description="Helical" evidence="5">
    <location>
        <begin position="52"/>
        <end position="73"/>
    </location>
</feature>
<feature type="transmembrane region" description="Helical" evidence="5">
    <location>
        <begin position="21"/>
        <end position="40"/>
    </location>
</feature>
<evidence type="ECO:0000313" key="6">
    <source>
        <dbReference type="EMBL" id="QWG01912.1"/>
    </source>
</evidence>
<name>A0AAX1N7B6_9BACT</name>
<dbReference type="Pfam" id="PF07681">
    <property type="entry name" value="DoxX"/>
    <property type="match status" value="1"/>
</dbReference>
<dbReference type="InterPro" id="IPR032808">
    <property type="entry name" value="DoxX"/>
</dbReference>
<evidence type="ECO:0000256" key="4">
    <source>
        <dbReference type="ARBA" id="ARBA00023136"/>
    </source>
</evidence>
<feature type="transmembrane region" description="Helical" evidence="5">
    <location>
        <begin position="109"/>
        <end position="128"/>
    </location>
</feature>
<evidence type="ECO:0000256" key="3">
    <source>
        <dbReference type="ARBA" id="ARBA00022989"/>
    </source>
</evidence>
<dbReference type="GO" id="GO:0016020">
    <property type="term" value="C:membrane"/>
    <property type="evidence" value="ECO:0007669"/>
    <property type="project" value="UniProtKB-SubCell"/>
</dbReference>
<evidence type="ECO:0000313" key="7">
    <source>
        <dbReference type="Proteomes" id="UP000678679"/>
    </source>
</evidence>
<dbReference type="Proteomes" id="UP000678679">
    <property type="component" value="Chromosome 1"/>
</dbReference>
<gene>
    <name evidence="6" type="ORF">KMW28_20120</name>
</gene>
<dbReference type="AlphaFoldDB" id="A0AAX1N7B6"/>
<dbReference type="RefSeq" id="WP_084005931.1">
    <property type="nucleotide sequence ID" value="NZ_CP076132.1"/>
</dbReference>
<evidence type="ECO:0000256" key="2">
    <source>
        <dbReference type="ARBA" id="ARBA00022692"/>
    </source>
</evidence>
<dbReference type="KEGG" id="fya:KMW28_20120"/>
<feature type="transmembrane region" description="Helical" evidence="5">
    <location>
        <begin position="85"/>
        <end position="103"/>
    </location>
</feature>
<keyword evidence="2 5" id="KW-0812">Transmembrane</keyword>
<organism evidence="6 7">
    <name type="scientific">Flammeovirga yaeyamensis</name>
    <dbReference type="NCBI Taxonomy" id="367791"/>
    <lineage>
        <taxon>Bacteria</taxon>
        <taxon>Pseudomonadati</taxon>
        <taxon>Bacteroidota</taxon>
        <taxon>Cytophagia</taxon>
        <taxon>Cytophagales</taxon>
        <taxon>Flammeovirgaceae</taxon>
        <taxon>Flammeovirga</taxon>
    </lineage>
</organism>
<keyword evidence="4 5" id="KW-0472">Membrane</keyword>
<accession>A0AAX1N7B6</accession>
<keyword evidence="3 5" id="KW-1133">Transmembrane helix</keyword>